<accession>A0A2W6A6D7</accession>
<evidence type="ECO:0008006" key="3">
    <source>
        <dbReference type="Google" id="ProtNLM"/>
    </source>
</evidence>
<comment type="caution">
    <text evidence="1">The sequence shown here is derived from an EMBL/GenBank/DDBJ whole genome shotgun (WGS) entry which is preliminary data.</text>
</comment>
<evidence type="ECO:0000313" key="1">
    <source>
        <dbReference type="EMBL" id="PZR80918.1"/>
    </source>
</evidence>
<dbReference type="Gene3D" id="3.40.630.30">
    <property type="match status" value="1"/>
</dbReference>
<sequence length="59" mass="6713">MWLLAHDLALIDAEHHAAYLESSNPRNDARYRSVGFEPVGEFSYPGNGPVVTTMWRLPR</sequence>
<gene>
    <name evidence="1" type="ORF">DLM65_07000</name>
</gene>
<proteinExistence type="predicted"/>
<dbReference type="EMBL" id="QHBU01000130">
    <property type="protein sequence ID" value="PZR80918.1"/>
    <property type="molecule type" value="Genomic_DNA"/>
</dbReference>
<name>A0A2W6A6D7_9BACT</name>
<protein>
    <recommendedName>
        <fullName evidence="3">N-acetyltransferase domain-containing protein</fullName>
    </recommendedName>
</protein>
<dbReference type="SUPFAM" id="SSF55729">
    <property type="entry name" value="Acyl-CoA N-acyltransferases (Nat)"/>
    <property type="match status" value="1"/>
</dbReference>
<dbReference type="InterPro" id="IPR016181">
    <property type="entry name" value="Acyl_CoA_acyltransferase"/>
</dbReference>
<organism evidence="1 2">
    <name type="scientific">Candidatus Aeolococcus gillhamiae</name>
    <dbReference type="NCBI Taxonomy" id="3127015"/>
    <lineage>
        <taxon>Bacteria</taxon>
        <taxon>Bacillati</taxon>
        <taxon>Candidatus Dormiibacterota</taxon>
        <taxon>Candidatus Dormibacteria</taxon>
        <taxon>Candidatus Aeolococcales</taxon>
        <taxon>Candidatus Aeolococcaceae</taxon>
        <taxon>Candidatus Aeolococcus</taxon>
    </lineage>
</organism>
<dbReference type="Proteomes" id="UP000248724">
    <property type="component" value="Unassembled WGS sequence"/>
</dbReference>
<reference evidence="1 2" key="1">
    <citation type="journal article" date="2017" name="Nature">
        <title>Atmospheric trace gases support primary production in Antarctic desert surface soil.</title>
        <authorList>
            <person name="Ji M."/>
            <person name="Greening C."/>
            <person name="Vanwonterghem I."/>
            <person name="Carere C.R."/>
            <person name="Bay S.K."/>
            <person name="Steen J.A."/>
            <person name="Montgomery K."/>
            <person name="Lines T."/>
            <person name="Beardall J."/>
            <person name="van Dorst J."/>
            <person name="Snape I."/>
            <person name="Stott M.B."/>
            <person name="Hugenholtz P."/>
            <person name="Ferrari B.C."/>
        </authorList>
    </citation>
    <scope>NUCLEOTIDE SEQUENCE [LARGE SCALE GENOMIC DNA]</scope>
    <source>
        <strain evidence="1">RRmetagenome_bin12</strain>
    </source>
</reference>
<dbReference type="AlphaFoldDB" id="A0A2W6A6D7"/>
<evidence type="ECO:0000313" key="2">
    <source>
        <dbReference type="Proteomes" id="UP000248724"/>
    </source>
</evidence>